<proteinExistence type="predicted"/>
<gene>
    <name evidence="1" type="ORF">H5410_036026</name>
    <name evidence="2" type="ORF">H5410_036030</name>
</gene>
<reference evidence="1 3" key="1">
    <citation type="submission" date="2020-09" db="EMBL/GenBank/DDBJ databases">
        <title>De no assembly of potato wild relative species, Solanum commersonii.</title>
        <authorList>
            <person name="Cho K."/>
        </authorList>
    </citation>
    <scope>NUCLEOTIDE SEQUENCE [LARGE SCALE GENOMIC DNA]</scope>
    <source>
        <strain evidence="1">LZ3.2</strain>
        <tissue evidence="1">Leaf</tissue>
    </source>
</reference>
<dbReference type="AlphaFoldDB" id="A0A9J5Y484"/>
<organism evidence="1 3">
    <name type="scientific">Solanum commersonii</name>
    <name type="common">Commerson's wild potato</name>
    <name type="synonym">Commerson's nightshade</name>
    <dbReference type="NCBI Taxonomy" id="4109"/>
    <lineage>
        <taxon>Eukaryota</taxon>
        <taxon>Viridiplantae</taxon>
        <taxon>Streptophyta</taxon>
        <taxon>Embryophyta</taxon>
        <taxon>Tracheophyta</taxon>
        <taxon>Spermatophyta</taxon>
        <taxon>Magnoliopsida</taxon>
        <taxon>eudicotyledons</taxon>
        <taxon>Gunneridae</taxon>
        <taxon>Pentapetalae</taxon>
        <taxon>asterids</taxon>
        <taxon>lamiids</taxon>
        <taxon>Solanales</taxon>
        <taxon>Solanaceae</taxon>
        <taxon>Solanoideae</taxon>
        <taxon>Solaneae</taxon>
        <taxon>Solanum</taxon>
    </lineage>
</organism>
<name>A0A9J5Y484_SOLCO</name>
<dbReference type="Proteomes" id="UP000824120">
    <property type="component" value="Chromosome 7"/>
</dbReference>
<dbReference type="EMBL" id="JACXVP010000007">
    <property type="protein sequence ID" value="KAG5594794.1"/>
    <property type="molecule type" value="Genomic_DNA"/>
</dbReference>
<protein>
    <submittedName>
        <fullName evidence="1">Uncharacterized protein</fullName>
    </submittedName>
</protein>
<evidence type="ECO:0000313" key="1">
    <source>
        <dbReference type="EMBL" id="KAG5594794.1"/>
    </source>
</evidence>
<evidence type="ECO:0000313" key="2">
    <source>
        <dbReference type="EMBL" id="KAG5594798.1"/>
    </source>
</evidence>
<sequence>MKFTNEVECCCCDDKVVDHLFIHSSTTASPLIQLKQVIDLWWDIVECGNKLRPLFKVSLTPESWPIIVKFLEEYAPLN</sequence>
<keyword evidence="3" id="KW-1185">Reference proteome</keyword>
<comment type="caution">
    <text evidence="1">The sequence shown here is derived from an EMBL/GenBank/DDBJ whole genome shotgun (WGS) entry which is preliminary data.</text>
</comment>
<dbReference type="EMBL" id="JACXVP010000007">
    <property type="protein sequence ID" value="KAG5594798.1"/>
    <property type="molecule type" value="Genomic_DNA"/>
</dbReference>
<accession>A0A9J5Y484</accession>
<evidence type="ECO:0000313" key="3">
    <source>
        <dbReference type="Proteomes" id="UP000824120"/>
    </source>
</evidence>